<evidence type="ECO:0000313" key="5">
    <source>
        <dbReference type="EMBL" id="MFA9480332.1"/>
    </source>
</evidence>
<evidence type="ECO:0000256" key="1">
    <source>
        <dbReference type="ARBA" id="ARBA00023015"/>
    </source>
</evidence>
<dbReference type="SUPFAM" id="SSF47413">
    <property type="entry name" value="lambda repressor-like DNA-binding domains"/>
    <property type="match status" value="1"/>
</dbReference>
<dbReference type="EMBL" id="JBGUBD010000019">
    <property type="protein sequence ID" value="MFA9480332.1"/>
    <property type="molecule type" value="Genomic_DNA"/>
</dbReference>
<keyword evidence="3" id="KW-0804">Transcription</keyword>
<reference evidence="5 6" key="1">
    <citation type="submission" date="2024-08" db="EMBL/GenBank/DDBJ databases">
        <title>Whole-genome sequencing of halo(alkali)philic microorganisms from hypersaline lakes.</title>
        <authorList>
            <person name="Sorokin D.Y."/>
            <person name="Merkel A.Y."/>
            <person name="Messina E."/>
            <person name="Yakimov M."/>
        </authorList>
    </citation>
    <scope>NUCLEOTIDE SEQUENCE [LARGE SCALE GENOMIC DNA]</scope>
    <source>
        <strain evidence="5 6">AB-hyl4</strain>
    </source>
</reference>
<dbReference type="PANTHER" id="PTHR30146">
    <property type="entry name" value="LACI-RELATED TRANSCRIPTIONAL REPRESSOR"/>
    <property type="match status" value="1"/>
</dbReference>
<keyword evidence="2 5" id="KW-0238">DNA-binding</keyword>
<comment type="caution">
    <text evidence="5">The sequence shown here is derived from an EMBL/GenBank/DDBJ whole genome shotgun (WGS) entry which is preliminary data.</text>
</comment>
<gene>
    <name evidence="5" type="ORF">ACERK3_18840</name>
</gene>
<dbReference type="Proteomes" id="UP001575105">
    <property type="component" value="Unassembled WGS sequence"/>
</dbReference>
<keyword evidence="1" id="KW-0805">Transcription regulation</keyword>
<evidence type="ECO:0000256" key="3">
    <source>
        <dbReference type="ARBA" id="ARBA00023163"/>
    </source>
</evidence>
<dbReference type="Pfam" id="PF00356">
    <property type="entry name" value="LacI"/>
    <property type="match status" value="1"/>
</dbReference>
<dbReference type="GO" id="GO:0003677">
    <property type="term" value="F:DNA binding"/>
    <property type="evidence" value="ECO:0007669"/>
    <property type="project" value="UniProtKB-KW"/>
</dbReference>
<evidence type="ECO:0000256" key="2">
    <source>
        <dbReference type="ARBA" id="ARBA00023125"/>
    </source>
</evidence>
<feature type="domain" description="HTH lacI-type" evidence="4">
    <location>
        <begin position="73"/>
        <end position="127"/>
    </location>
</feature>
<evidence type="ECO:0000313" key="6">
    <source>
        <dbReference type="Proteomes" id="UP001575105"/>
    </source>
</evidence>
<dbReference type="CDD" id="cd01392">
    <property type="entry name" value="HTH_LacI"/>
    <property type="match status" value="1"/>
</dbReference>
<dbReference type="Gene3D" id="3.40.50.2300">
    <property type="match status" value="2"/>
</dbReference>
<dbReference type="InterPro" id="IPR000843">
    <property type="entry name" value="HTH_LacI"/>
</dbReference>
<accession>A0ABV4U9N5</accession>
<dbReference type="InterPro" id="IPR010982">
    <property type="entry name" value="Lambda_DNA-bd_dom_sf"/>
</dbReference>
<dbReference type="CDD" id="cd06267">
    <property type="entry name" value="PBP1_LacI_sugar_binding-like"/>
    <property type="match status" value="1"/>
</dbReference>
<dbReference type="PROSITE" id="PS50932">
    <property type="entry name" value="HTH_LACI_2"/>
    <property type="match status" value="1"/>
</dbReference>
<dbReference type="RefSeq" id="WP_425347253.1">
    <property type="nucleotide sequence ID" value="NZ_JBGUBD010000019.1"/>
</dbReference>
<proteinExistence type="predicted"/>
<evidence type="ECO:0000259" key="4">
    <source>
        <dbReference type="PROSITE" id="PS50932"/>
    </source>
</evidence>
<dbReference type="Pfam" id="PF13377">
    <property type="entry name" value="Peripla_BP_3"/>
    <property type="match status" value="1"/>
</dbReference>
<dbReference type="SUPFAM" id="SSF53822">
    <property type="entry name" value="Periplasmic binding protein-like I"/>
    <property type="match status" value="1"/>
</dbReference>
<sequence length="420" mass="45771">MIIIATRKATLAGWFPALGQNRLLPLDKAAELSTIEIESIQLSRFKLGSEVVNPRRTRSANFIMSTQSPPKNISMAELARQLSLSVGTVSMALNGRSCVTQSTRQRVVAAATAAGYVPNRQAAALRRQKTRLIGLLIPTFSNPIYIERVASAQQVAYERGYEISFASSEWRPDQEALLCQHFLGLNVDALIIDGPLSKPQVESGNDAFKPFFNRKIPVLQIVHANRGVLSGATRLNVDIASGFCLAMEHLLSLQHRHIGFVGICPAPQWTHGAQREGIARAIDQSGHRVETEFIAPAAASMESAYQAITERLQQPGPFPTALQAIGDQVALGVLKALHDHGMRVPQDVSLVGFDNVQASAFYYPSLTTVSQTHLDLGRKAVKAVLDCIENNSEPQNEQLNLKLVVRDSTGPASVNREARS</sequence>
<name>A0ABV4U9N5_9BACT</name>
<keyword evidence="6" id="KW-1185">Reference proteome</keyword>
<dbReference type="SMART" id="SM00354">
    <property type="entry name" value="HTH_LACI"/>
    <property type="match status" value="1"/>
</dbReference>
<dbReference type="PANTHER" id="PTHR30146:SF138">
    <property type="entry name" value="TRANSCRIPTIONAL REGULATORY PROTEIN"/>
    <property type="match status" value="1"/>
</dbReference>
<protein>
    <submittedName>
        <fullName evidence="5">LacI family DNA-binding transcriptional regulator</fullName>
    </submittedName>
</protein>
<dbReference type="InterPro" id="IPR028082">
    <property type="entry name" value="Peripla_BP_I"/>
</dbReference>
<dbReference type="Gene3D" id="1.10.260.40">
    <property type="entry name" value="lambda repressor-like DNA-binding domains"/>
    <property type="match status" value="1"/>
</dbReference>
<dbReference type="InterPro" id="IPR046335">
    <property type="entry name" value="LacI/GalR-like_sensor"/>
</dbReference>
<organism evidence="5 6">
    <name type="scientific">Natronomicrosphaera hydrolytica</name>
    <dbReference type="NCBI Taxonomy" id="3242702"/>
    <lineage>
        <taxon>Bacteria</taxon>
        <taxon>Pseudomonadati</taxon>
        <taxon>Planctomycetota</taxon>
        <taxon>Phycisphaerae</taxon>
        <taxon>Phycisphaerales</taxon>
        <taxon>Phycisphaeraceae</taxon>
        <taxon>Natronomicrosphaera</taxon>
    </lineage>
</organism>